<feature type="compositionally biased region" description="Basic and acidic residues" evidence="1">
    <location>
        <begin position="113"/>
        <end position="122"/>
    </location>
</feature>
<feature type="compositionally biased region" description="Basic and acidic residues" evidence="1">
    <location>
        <begin position="42"/>
        <end position="85"/>
    </location>
</feature>
<comment type="caution">
    <text evidence="2">The sequence shown here is derived from an EMBL/GenBank/DDBJ whole genome shotgun (WGS) entry which is preliminary data.</text>
</comment>
<organism evidence="2">
    <name type="scientific">Sesamum latifolium</name>
    <dbReference type="NCBI Taxonomy" id="2727402"/>
    <lineage>
        <taxon>Eukaryota</taxon>
        <taxon>Viridiplantae</taxon>
        <taxon>Streptophyta</taxon>
        <taxon>Embryophyta</taxon>
        <taxon>Tracheophyta</taxon>
        <taxon>Spermatophyta</taxon>
        <taxon>Magnoliopsida</taxon>
        <taxon>eudicotyledons</taxon>
        <taxon>Gunneridae</taxon>
        <taxon>Pentapetalae</taxon>
        <taxon>asterids</taxon>
        <taxon>lamiids</taxon>
        <taxon>Lamiales</taxon>
        <taxon>Pedaliaceae</taxon>
        <taxon>Sesamum</taxon>
    </lineage>
</organism>
<feature type="compositionally biased region" description="Basic residues" evidence="1">
    <location>
        <begin position="30"/>
        <end position="41"/>
    </location>
</feature>
<name>A0AAW2Y300_9LAMI</name>
<evidence type="ECO:0000256" key="1">
    <source>
        <dbReference type="SAM" id="MobiDB-lite"/>
    </source>
</evidence>
<reference evidence="2" key="2">
    <citation type="journal article" date="2024" name="Plant">
        <title>Genomic evolution and insights into agronomic trait innovations of Sesamum species.</title>
        <authorList>
            <person name="Miao H."/>
            <person name="Wang L."/>
            <person name="Qu L."/>
            <person name="Liu H."/>
            <person name="Sun Y."/>
            <person name="Le M."/>
            <person name="Wang Q."/>
            <person name="Wei S."/>
            <person name="Zheng Y."/>
            <person name="Lin W."/>
            <person name="Duan Y."/>
            <person name="Cao H."/>
            <person name="Xiong S."/>
            <person name="Wang X."/>
            <person name="Wei L."/>
            <person name="Li C."/>
            <person name="Ma Q."/>
            <person name="Ju M."/>
            <person name="Zhao R."/>
            <person name="Li G."/>
            <person name="Mu C."/>
            <person name="Tian Q."/>
            <person name="Mei H."/>
            <person name="Zhang T."/>
            <person name="Gao T."/>
            <person name="Zhang H."/>
        </authorList>
    </citation>
    <scope>NUCLEOTIDE SEQUENCE</scope>
    <source>
        <strain evidence="2">KEN1</strain>
    </source>
</reference>
<proteinExistence type="predicted"/>
<dbReference type="EMBL" id="JACGWN010000002">
    <property type="protein sequence ID" value="KAL0460084.1"/>
    <property type="molecule type" value="Genomic_DNA"/>
</dbReference>
<reference evidence="2" key="1">
    <citation type="submission" date="2020-06" db="EMBL/GenBank/DDBJ databases">
        <authorList>
            <person name="Li T."/>
            <person name="Hu X."/>
            <person name="Zhang T."/>
            <person name="Song X."/>
            <person name="Zhang H."/>
            <person name="Dai N."/>
            <person name="Sheng W."/>
            <person name="Hou X."/>
            <person name="Wei L."/>
        </authorList>
    </citation>
    <scope>NUCLEOTIDE SEQUENCE</scope>
    <source>
        <strain evidence="2">KEN1</strain>
        <tissue evidence="2">Leaf</tissue>
    </source>
</reference>
<protein>
    <submittedName>
        <fullName evidence="2">Uncharacterized protein</fullName>
    </submittedName>
</protein>
<sequence>MRERRYGAGSRGRSPSPRRPPPRSRDLSPSRHRRYSPYQRRRREEYNGEAERSRRTDKSDHFERDFNFHGPRSSEYDNRDRDRHVVGTRRSSSPRRIEKRDNMDGDLNTRNVRLSDYDDGGKAKYGNRVSVGRYGRSYDEDSYRGDLSSTKFREIVF</sequence>
<evidence type="ECO:0000313" key="2">
    <source>
        <dbReference type="EMBL" id="KAL0460084.1"/>
    </source>
</evidence>
<gene>
    <name evidence="2" type="ORF">Slati_0635600</name>
</gene>
<dbReference type="AlphaFoldDB" id="A0AAW2Y300"/>
<feature type="region of interest" description="Disordered" evidence="1">
    <location>
        <begin position="1"/>
        <end position="128"/>
    </location>
</feature>
<accession>A0AAW2Y300</accession>